<keyword evidence="9" id="KW-0963">Cytoplasm</keyword>
<evidence type="ECO:0000256" key="12">
    <source>
        <dbReference type="ARBA" id="ARBA00022954"/>
    </source>
</evidence>
<dbReference type="UniPathway" id="UPA00379">
    <property type="reaction ID" value="UER00555"/>
</dbReference>
<evidence type="ECO:0000256" key="13">
    <source>
        <dbReference type="ARBA" id="ARBA00023034"/>
    </source>
</evidence>
<comment type="pathway">
    <text evidence="3">Amino-acid degradation; L-histidine degradation into L-glutamate; L-glutamate from N-formimidoyl-L-glutamate (transferase route): step 1/1.</text>
</comment>
<dbReference type="InterPro" id="IPR036178">
    <property type="entry name" value="Formintransfe-cycloase-like_sf"/>
</dbReference>
<dbReference type="SMART" id="SM01221">
    <property type="entry name" value="FTCD"/>
    <property type="match status" value="1"/>
</dbReference>
<evidence type="ECO:0000313" key="23">
    <source>
        <dbReference type="Proteomes" id="UP000248168"/>
    </source>
</evidence>
<dbReference type="PANTHER" id="PTHR12234">
    <property type="entry name" value="FORMIMINOTRANSFERASE-CYCLODEAMINASE"/>
    <property type="match status" value="1"/>
</dbReference>
<evidence type="ECO:0000256" key="6">
    <source>
        <dbReference type="ARBA" id="ARBA00012252"/>
    </source>
</evidence>
<evidence type="ECO:0000256" key="11">
    <source>
        <dbReference type="ARBA" id="ARBA00022808"/>
    </source>
</evidence>
<dbReference type="EMBL" id="OUNR01000012">
    <property type="protein sequence ID" value="SPP64816.1"/>
    <property type="molecule type" value="Genomic_DNA"/>
</dbReference>
<accession>A0A330L684</accession>
<evidence type="ECO:0000256" key="8">
    <source>
        <dbReference type="ARBA" id="ARBA00017787"/>
    </source>
</evidence>
<dbReference type="SUPFAM" id="SSF101262">
    <property type="entry name" value="Methenyltetrahydrofolate cyclohydrolase-like"/>
    <property type="match status" value="1"/>
</dbReference>
<proteinExistence type="inferred from homology"/>
<evidence type="ECO:0000256" key="9">
    <source>
        <dbReference type="ARBA" id="ARBA00022490"/>
    </source>
</evidence>
<dbReference type="PANTHER" id="PTHR12234:SF8">
    <property type="entry name" value="FORMIMINOTRANSFERASE-CYCLODEAMINASE"/>
    <property type="match status" value="1"/>
</dbReference>
<evidence type="ECO:0000256" key="15">
    <source>
        <dbReference type="ARBA" id="ARBA00023239"/>
    </source>
</evidence>
<evidence type="ECO:0000256" key="17">
    <source>
        <dbReference type="ARBA" id="ARBA00025506"/>
    </source>
</evidence>
<dbReference type="RefSeq" id="WP_121989144.1">
    <property type="nucleotide sequence ID" value="NZ_OUNR01000012.1"/>
</dbReference>
<organism evidence="22 23">
    <name type="scientific">Nitrospira lenta</name>
    <dbReference type="NCBI Taxonomy" id="1436998"/>
    <lineage>
        <taxon>Bacteria</taxon>
        <taxon>Pseudomonadati</taxon>
        <taxon>Nitrospirota</taxon>
        <taxon>Nitrospiria</taxon>
        <taxon>Nitrospirales</taxon>
        <taxon>Nitrospiraceae</taxon>
        <taxon>Nitrospira</taxon>
    </lineage>
</organism>
<keyword evidence="14" id="KW-0206">Cytoskeleton</keyword>
<evidence type="ECO:0000256" key="10">
    <source>
        <dbReference type="ARBA" id="ARBA00022679"/>
    </source>
</evidence>
<dbReference type="GO" id="GO:0005542">
    <property type="term" value="F:folic acid binding"/>
    <property type="evidence" value="ECO:0007669"/>
    <property type="project" value="UniProtKB-KW"/>
</dbReference>
<comment type="subcellular location">
    <subcellularLocation>
        <location evidence="1">Cytoplasm</location>
        <location evidence="1">Cytoskeleton</location>
        <location evidence="1">Microtubule organizing center</location>
        <location evidence="1">Centrosome</location>
        <location evidence="1">Centriole</location>
    </subcellularLocation>
    <subcellularLocation>
        <location evidence="2">Golgi apparatus</location>
    </subcellularLocation>
</comment>
<gene>
    <name evidence="22" type="ORF">NITLEN_20456</name>
</gene>
<keyword evidence="13" id="KW-0333">Golgi apparatus</keyword>
<dbReference type="InterPro" id="IPR012886">
    <property type="entry name" value="Formiminotransferase_N"/>
</dbReference>
<evidence type="ECO:0000256" key="2">
    <source>
        <dbReference type="ARBA" id="ARBA00004555"/>
    </source>
</evidence>
<keyword evidence="15 22" id="KW-0456">Lyase</keyword>
<evidence type="ECO:0000256" key="14">
    <source>
        <dbReference type="ARBA" id="ARBA00023212"/>
    </source>
</evidence>
<dbReference type="Gene3D" id="3.30.990.10">
    <property type="entry name" value="Formiminotransferase, N-terminal subdomain"/>
    <property type="match status" value="1"/>
</dbReference>
<evidence type="ECO:0000259" key="20">
    <source>
        <dbReference type="SMART" id="SM01221"/>
    </source>
</evidence>
<dbReference type="InterPro" id="IPR037064">
    <property type="entry name" value="Formiminotransferase_N_sf"/>
</dbReference>
<dbReference type="InterPro" id="IPR051623">
    <property type="entry name" value="FTCD"/>
</dbReference>
<dbReference type="Gene3D" id="3.30.70.670">
    <property type="entry name" value="Formiminotransferase, C-terminal subdomain"/>
    <property type="match status" value="1"/>
</dbReference>
<dbReference type="SMART" id="SM01222">
    <property type="entry name" value="FTCD_N"/>
    <property type="match status" value="1"/>
</dbReference>
<reference evidence="23" key="1">
    <citation type="submission" date="2018-04" db="EMBL/GenBank/DDBJ databases">
        <authorList>
            <person name="Lucker S."/>
            <person name="Sakoula D."/>
        </authorList>
    </citation>
    <scope>NUCLEOTIDE SEQUENCE [LARGE SCALE GENOMIC DNA]</scope>
</reference>
<dbReference type="Pfam" id="PF02971">
    <property type="entry name" value="FTCD"/>
    <property type="match status" value="1"/>
</dbReference>
<evidence type="ECO:0000256" key="18">
    <source>
        <dbReference type="ARBA" id="ARBA00025915"/>
    </source>
</evidence>
<dbReference type="OrthoDB" id="9773217at2"/>
<dbReference type="EC" id="2.1.2.5" evidence="6"/>
<protein>
    <recommendedName>
        <fullName evidence="8">Formimidoyltransferase-cyclodeaminase</fullName>
        <ecNumber evidence="6">2.1.2.5</ecNumber>
        <ecNumber evidence="7">4.3.1.4</ecNumber>
    </recommendedName>
    <alternativeName>
        <fullName evidence="19">Formiminotransferase-cyclodeaminase</fullName>
    </alternativeName>
</protein>
<evidence type="ECO:0000256" key="16">
    <source>
        <dbReference type="ARBA" id="ARBA00023268"/>
    </source>
</evidence>
<keyword evidence="11" id="KW-0369">Histidine metabolism</keyword>
<comment type="similarity">
    <text evidence="5">In the C-terminal section; belongs to the cyclodeaminase/cyclohydrolase family.</text>
</comment>
<dbReference type="Pfam" id="PF04961">
    <property type="entry name" value="FTCD_C"/>
    <property type="match status" value="1"/>
</dbReference>
<evidence type="ECO:0000313" key="22">
    <source>
        <dbReference type="EMBL" id="SPP64816.1"/>
    </source>
</evidence>
<dbReference type="GO" id="GO:0019556">
    <property type="term" value="P:L-histidine catabolic process to glutamate and formamide"/>
    <property type="evidence" value="ECO:0007669"/>
    <property type="project" value="UniProtKB-UniPathway"/>
</dbReference>
<keyword evidence="23" id="KW-1185">Reference proteome</keyword>
<evidence type="ECO:0000256" key="7">
    <source>
        <dbReference type="ARBA" id="ARBA00012998"/>
    </source>
</evidence>
<comment type="subunit">
    <text evidence="18">Homooctamer, including four polyglutamate binding sites. The subunits are arranged as a tetramer of dimers, and form a planar ring-shaped structure.</text>
</comment>
<dbReference type="InterPro" id="IPR022384">
    <property type="entry name" value="FormiminoTrfase_cat_dom_sf"/>
</dbReference>
<dbReference type="InParanoid" id="A0A330L684"/>
<dbReference type="InterPro" id="IPR037070">
    <property type="entry name" value="Formiminotransferase_C_sf"/>
</dbReference>
<feature type="domain" description="Formiminotransferase C-terminal subdomain" evidence="20">
    <location>
        <begin position="182"/>
        <end position="296"/>
    </location>
</feature>
<dbReference type="GO" id="GO:0005814">
    <property type="term" value="C:centriole"/>
    <property type="evidence" value="ECO:0007669"/>
    <property type="project" value="UniProtKB-SubCell"/>
</dbReference>
<keyword evidence="12" id="KW-0290">Folate-binding</keyword>
<evidence type="ECO:0000256" key="19">
    <source>
        <dbReference type="ARBA" id="ARBA00030029"/>
    </source>
</evidence>
<evidence type="ECO:0000256" key="4">
    <source>
        <dbReference type="ARBA" id="ARBA00008297"/>
    </source>
</evidence>
<name>A0A330L684_9BACT</name>
<dbReference type="InterPro" id="IPR007044">
    <property type="entry name" value="Cyclodeamin/CycHdrlase"/>
</dbReference>
<dbReference type="GO" id="GO:0030409">
    <property type="term" value="F:glutamate formimidoyltransferase activity"/>
    <property type="evidence" value="ECO:0007669"/>
    <property type="project" value="UniProtKB-EC"/>
</dbReference>
<dbReference type="GO" id="GO:0030412">
    <property type="term" value="F:formimidoyltetrahydrofolate cyclodeaminase activity"/>
    <property type="evidence" value="ECO:0007669"/>
    <property type="project" value="UniProtKB-EC"/>
</dbReference>
<evidence type="ECO:0000256" key="3">
    <source>
        <dbReference type="ARBA" id="ARBA00005082"/>
    </source>
</evidence>
<dbReference type="Pfam" id="PF07837">
    <property type="entry name" value="FTCD_N"/>
    <property type="match status" value="1"/>
</dbReference>
<dbReference type="AlphaFoldDB" id="A0A330L684"/>
<sequence>MPKIVECIPNFSEGRNPATIQALLAAVESIPGIRLLDRTSDPDHHRSVLTFAGDPDAVLEAAFHAIQIATQLIDLRRHTGVHPRIGATDVVPFVPLQGVTMEDCIQLARRLGKRVGGELNIPVFLYEQAAGHPNRTRLEAIRQGGLSGLETRMAADRNWQPDFGPSRLHERAGAIVIGARQPLIAFNVNLKTADLTIAKTIAQTIRQSNGGLPCVKAIGVPLASRGMVQISMNLTDYRVTSMDTAFHTIQTEAAKAGVEIAESELIGLVPQAALNQAAATLLHLGRFDPTQILETRLAGAHAAQPDPGSEPTLSEFLRTVSAATPTPAGGAVAALAGALAASLGTMGARIGKQTEPEQSLNSLSQRLADLMRDDCEAYEAVSRARRLPVDHADRPLFLATALEKATEVPLKIAELACEAGHIITTVRAVLSQAVQSDATVGIILAIAATEAGLHTAKTNVKLQRNQQVNADQIQRIAKIANSLEELKGLCYTPPPST</sequence>
<evidence type="ECO:0000256" key="1">
    <source>
        <dbReference type="ARBA" id="ARBA00004114"/>
    </source>
</evidence>
<evidence type="ECO:0000256" key="5">
    <source>
        <dbReference type="ARBA" id="ARBA00010825"/>
    </source>
</evidence>
<dbReference type="Gene3D" id="1.20.120.680">
    <property type="entry name" value="Formiminotetrahydrofolate cyclodeaminase monomer, up-and-down helical bundle"/>
    <property type="match status" value="1"/>
</dbReference>
<comment type="similarity">
    <text evidence="4">In the N-terminal section; belongs to the formiminotransferase family.</text>
</comment>
<dbReference type="InterPro" id="IPR004227">
    <property type="entry name" value="Formiminotransferase_cat"/>
</dbReference>
<dbReference type="GO" id="GO:0019557">
    <property type="term" value="P:L-histidine catabolic process to glutamate and formate"/>
    <property type="evidence" value="ECO:0007669"/>
    <property type="project" value="UniProtKB-UniPathway"/>
</dbReference>
<keyword evidence="10 22" id="KW-0808">Transferase</keyword>
<comment type="function">
    <text evidence="17">Folate-dependent enzyme, that displays both transferase and deaminase activity. Serves to channel one-carbon units from formiminoglutamate to the folate pool.</text>
</comment>
<dbReference type="SUPFAM" id="SSF55116">
    <property type="entry name" value="Formiminotransferase domain of formiminotransferase-cyclodeaminase"/>
    <property type="match status" value="2"/>
</dbReference>
<dbReference type="InterPro" id="IPR013802">
    <property type="entry name" value="Formiminotransferase_C"/>
</dbReference>
<feature type="domain" description="Formiminotransferase N-terminal subdomain" evidence="21">
    <location>
        <begin position="3"/>
        <end position="181"/>
    </location>
</feature>
<dbReference type="EC" id="4.3.1.4" evidence="7"/>
<dbReference type="Proteomes" id="UP000248168">
    <property type="component" value="Unassembled WGS sequence"/>
</dbReference>
<keyword evidence="16" id="KW-0511">Multifunctional enzyme</keyword>
<dbReference type="NCBIfam" id="TIGR02024">
    <property type="entry name" value="FtcD"/>
    <property type="match status" value="1"/>
</dbReference>
<evidence type="ECO:0000259" key="21">
    <source>
        <dbReference type="SMART" id="SM01222"/>
    </source>
</evidence>